<organism evidence="6 7">
    <name type="scientific">Clostridium disporicum</name>
    <dbReference type="NCBI Taxonomy" id="84024"/>
    <lineage>
        <taxon>Bacteria</taxon>
        <taxon>Bacillati</taxon>
        <taxon>Bacillota</taxon>
        <taxon>Clostridia</taxon>
        <taxon>Eubacteriales</taxon>
        <taxon>Clostridiaceae</taxon>
        <taxon>Clostridium</taxon>
    </lineage>
</organism>
<evidence type="ECO:0000313" key="6">
    <source>
        <dbReference type="EMBL" id="CUN49567.1"/>
    </source>
</evidence>
<feature type="transmembrane region" description="Helical" evidence="5">
    <location>
        <begin position="132"/>
        <end position="154"/>
    </location>
</feature>
<dbReference type="Pfam" id="PF02659">
    <property type="entry name" value="Mntp"/>
    <property type="match status" value="1"/>
</dbReference>
<keyword evidence="2 5" id="KW-0812">Transmembrane</keyword>
<evidence type="ECO:0000313" key="7">
    <source>
        <dbReference type="Proteomes" id="UP000095558"/>
    </source>
</evidence>
<dbReference type="AlphaFoldDB" id="A0A173XF79"/>
<sequence length="185" mass="20338">MNFKDLIIVGVALAMDAVGVSISIGVNSAIKRINKIGFIISFAFFQFLFFFLGGVCGHLFETYITTIPKVVGGIAIAVVGILMIKDGFDNEEKDESLLLKKGIVLILGISVSIDAFVVGFTGFSYISNIIRVIGDCSIIGFITLVLCTFAFYLCRYIRKIEFVSKYADFFGGITLIIFAIKMIFF</sequence>
<keyword evidence="1" id="KW-1003">Cell membrane</keyword>
<reference evidence="6 7" key="1">
    <citation type="submission" date="2015-09" db="EMBL/GenBank/DDBJ databases">
        <authorList>
            <consortium name="Pathogen Informatics"/>
        </authorList>
    </citation>
    <scope>NUCLEOTIDE SEQUENCE [LARGE SCALE GENOMIC DNA]</scope>
    <source>
        <strain evidence="6 7">2789STDY5834855</strain>
    </source>
</reference>
<dbReference type="EMBL" id="CYZV01000001">
    <property type="protein sequence ID" value="CUN49567.1"/>
    <property type="molecule type" value="Genomic_DNA"/>
</dbReference>
<feature type="transmembrane region" description="Helical" evidence="5">
    <location>
        <begin position="166"/>
        <end position="184"/>
    </location>
</feature>
<evidence type="ECO:0000256" key="3">
    <source>
        <dbReference type="ARBA" id="ARBA00022989"/>
    </source>
</evidence>
<proteinExistence type="predicted"/>
<dbReference type="PANTHER" id="PTHR35529:SF1">
    <property type="entry name" value="MANGANESE EFFLUX PUMP MNTP-RELATED"/>
    <property type="match status" value="1"/>
</dbReference>
<gene>
    <name evidence="6" type="primary">yebN_1</name>
    <name evidence="6" type="ORF">ERS852470_00055</name>
</gene>
<evidence type="ECO:0000256" key="4">
    <source>
        <dbReference type="ARBA" id="ARBA00023136"/>
    </source>
</evidence>
<feature type="transmembrane region" description="Helical" evidence="5">
    <location>
        <begin position="104"/>
        <end position="126"/>
    </location>
</feature>
<keyword evidence="3 5" id="KW-1133">Transmembrane helix</keyword>
<feature type="transmembrane region" description="Helical" evidence="5">
    <location>
        <begin position="6"/>
        <end position="26"/>
    </location>
</feature>
<evidence type="ECO:0000256" key="1">
    <source>
        <dbReference type="ARBA" id="ARBA00022475"/>
    </source>
</evidence>
<protein>
    <submittedName>
        <fullName evidence="6">Membrane protein</fullName>
    </submittedName>
</protein>
<dbReference type="OrthoDB" id="1679700at2"/>
<dbReference type="InterPro" id="IPR003810">
    <property type="entry name" value="Mntp/YtaF"/>
</dbReference>
<dbReference type="PANTHER" id="PTHR35529">
    <property type="entry name" value="MANGANESE EFFLUX PUMP MNTP-RELATED"/>
    <property type="match status" value="1"/>
</dbReference>
<accession>A0A173XF79</accession>
<keyword evidence="4 5" id="KW-0472">Membrane</keyword>
<dbReference type="Proteomes" id="UP000095558">
    <property type="component" value="Unassembled WGS sequence"/>
</dbReference>
<name>A0A173XF79_9CLOT</name>
<feature type="transmembrane region" description="Helical" evidence="5">
    <location>
        <begin position="38"/>
        <end position="60"/>
    </location>
</feature>
<feature type="transmembrane region" description="Helical" evidence="5">
    <location>
        <begin position="66"/>
        <end position="84"/>
    </location>
</feature>
<dbReference type="GeneID" id="83010642"/>
<dbReference type="RefSeq" id="WP_042394507.1">
    <property type="nucleotide sequence ID" value="NZ_CYYT01000010.1"/>
</dbReference>
<evidence type="ECO:0000256" key="5">
    <source>
        <dbReference type="SAM" id="Phobius"/>
    </source>
</evidence>
<evidence type="ECO:0000256" key="2">
    <source>
        <dbReference type="ARBA" id="ARBA00022692"/>
    </source>
</evidence>